<dbReference type="KEGG" id="hazt:108683186"/>
<evidence type="ECO:0000259" key="12">
    <source>
        <dbReference type="PROSITE" id="PS51864"/>
    </source>
</evidence>
<evidence type="ECO:0000256" key="7">
    <source>
        <dbReference type="ARBA" id="ARBA00023157"/>
    </source>
</evidence>
<keyword evidence="6 9" id="KW-0482">Metalloprotease</keyword>
<evidence type="ECO:0000259" key="11">
    <source>
        <dbReference type="PROSITE" id="PS01180"/>
    </source>
</evidence>
<name>A0A8B7PP43_HYAAZ</name>
<feature type="domain" description="CUB" evidence="11">
    <location>
        <begin position="311"/>
        <end position="452"/>
    </location>
</feature>
<evidence type="ECO:0000256" key="5">
    <source>
        <dbReference type="ARBA" id="ARBA00022833"/>
    </source>
</evidence>
<dbReference type="PRINTS" id="PR00480">
    <property type="entry name" value="ASTACIN"/>
</dbReference>
<proteinExistence type="predicted"/>
<dbReference type="InterPro" id="IPR000859">
    <property type="entry name" value="CUB_dom"/>
</dbReference>
<dbReference type="AlphaFoldDB" id="A0A8B7PP43"/>
<keyword evidence="4 9" id="KW-0378">Hydrolase</keyword>
<dbReference type="Gene3D" id="2.60.120.290">
    <property type="entry name" value="Spermadhesin, CUB domain"/>
    <property type="match status" value="1"/>
</dbReference>
<keyword evidence="5 9" id="KW-0862">Zinc</keyword>
<evidence type="ECO:0000256" key="9">
    <source>
        <dbReference type="PROSITE-ProRule" id="PRU01211"/>
    </source>
</evidence>
<dbReference type="InterPro" id="IPR035914">
    <property type="entry name" value="Sperma_CUB_dom_sf"/>
</dbReference>
<organism evidence="13 14">
    <name type="scientific">Hyalella azteca</name>
    <name type="common">Amphipod</name>
    <dbReference type="NCBI Taxonomy" id="294128"/>
    <lineage>
        <taxon>Eukaryota</taxon>
        <taxon>Metazoa</taxon>
        <taxon>Ecdysozoa</taxon>
        <taxon>Arthropoda</taxon>
        <taxon>Crustacea</taxon>
        <taxon>Multicrustacea</taxon>
        <taxon>Malacostraca</taxon>
        <taxon>Eumalacostraca</taxon>
        <taxon>Peracarida</taxon>
        <taxon>Amphipoda</taxon>
        <taxon>Senticaudata</taxon>
        <taxon>Talitrida</taxon>
        <taxon>Talitroidea</taxon>
        <taxon>Hyalellidae</taxon>
        <taxon>Hyalella</taxon>
    </lineage>
</organism>
<evidence type="ECO:0000313" key="13">
    <source>
        <dbReference type="Proteomes" id="UP000694843"/>
    </source>
</evidence>
<dbReference type="OrthoDB" id="291007at2759"/>
<dbReference type="Gene3D" id="3.40.390.10">
    <property type="entry name" value="Collagenase (Catalytic Domain)"/>
    <property type="match status" value="1"/>
</dbReference>
<evidence type="ECO:0000256" key="10">
    <source>
        <dbReference type="RuleBase" id="RU361183"/>
    </source>
</evidence>
<dbReference type="GO" id="GO:0004222">
    <property type="term" value="F:metalloendopeptidase activity"/>
    <property type="evidence" value="ECO:0007669"/>
    <property type="project" value="UniProtKB-UniRule"/>
</dbReference>
<dbReference type="SMART" id="SM00235">
    <property type="entry name" value="ZnMc"/>
    <property type="match status" value="1"/>
</dbReference>
<evidence type="ECO:0000256" key="8">
    <source>
        <dbReference type="PROSITE-ProRule" id="PRU00059"/>
    </source>
</evidence>
<sequence length="458" mass="51888">MESAITRHHSETSSLVSWSSAVIVVKMVRRETLQTFLMLCLCLANIDAAPMDVQRRADGSVLIADILYSAEQWDRFLDKNLLAMERLWPKKDGVVNIFYKISDPGVDTTALNSAIAAWEAKTCIKFSKMAESDERVDYMNFWLNKFCYATIGYWEGKPTPVSLADCPERGPTHEIGHALGMVHEQSRSDRDDNIIVYMANIKPAMKHNYDKGPTINFEVPYDYYSLMQYHDRSFGIDGKRVMVAKDVRFQTLMGDGDKIAHWNAKLMNTMYKCTDDWLKACKQESEPCKNGGYTQKDCSCACPLGTTGDKCENLVMSYRDALIKQFSPYTSVISTSGAEVVSPGYPDKAPSTKTQYTQVFRAEKCQRAVVTFQDFQIEPRSASKNRCGFSYLEIRSDVSVPEGKIFCGEEIEKGTAFKSDKSELILHYMNNDYTKFGKENKYRGYKATFTTEAIPTCS</sequence>
<dbReference type="PROSITE" id="PS51864">
    <property type="entry name" value="ASTACIN"/>
    <property type="match status" value="1"/>
</dbReference>
<accession>A0A8B7PP43</accession>
<dbReference type="PANTHER" id="PTHR10127">
    <property type="entry name" value="DISCOIDIN, CUB, EGF, LAMININ , AND ZINC METALLOPROTEASE DOMAIN CONTAINING"/>
    <property type="match status" value="1"/>
</dbReference>
<dbReference type="GO" id="GO:0008270">
    <property type="term" value="F:zinc ion binding"/>
    <property type="evidence" value="ECO:0007669"/>
    <property type="project" value="UniProtKB-UniRule"/>
</dbReference>
<dbReference type="InterPro" id="IPR001506">
    <property type="entry name" value="Peptidase_M12A"/>
</dbReference>
<dbReference type="GeneID" id="108683186"/>
<feature type="domain" description="Peptidase M12A" evidence="12">
    <location>
        <begin position="80"/>
        <end position="274"/>
    </location>
</feature>
<evidence type="ECO:0000256" key="3">
    <source>
        <dbReference type="ARBA" id="ARBA00022723"/>
    </source>
</evidence>
<evidence type="ECO:0000256" key="2">
    <source>
        <dbReference type="ARBA" id="ARBA00022670"/>
    </source>
</evidence>
<comment type="cofactor">
    <cofactor evidence="9 10">
        <name>Zn(2+)</name>
        <dbReference type="ChEBI" id="CHEBI:29105"/>
    </cofactor>
    <text evidence="9 10">Binds 1 zinc ion per subunit.</text>
</comment>
<evidence type="ECO:0000256" key="4">
    <source>
        <dbReference type="ARBA" id="ARBA00022801"/>
    </source>
</evidence>
<dbReference type="InterPro" id="IPR006026">
    <property type="entry name" value="Peptidase_Metallo"/>
</dbReference>
<keyword evidence="13" id="KW-1185">Reference proteome</keyword>
<dbReference type="SUPFAM" id="SSF49854">
    <property type="entry name" value="Spermadhesin, CUB domain"/>
    <property type="match status" value="1"/>
</dbReference>
<dbReference type="Proteomes" id="UP000694843">
    <property type="component" value="Unplaced"/>
</dbReference>
<dbReference type="PROSITE" id="PS01180">
    <property type="entry name" value="CUB"/>
    <property type="match status" value="1"/>
</dbReference>
<dbReference type="Pfam" id="PF01400">
    <property type="entry name" value="Astacin"/>
    <property type="match status" value="1"/>
</dbReference>
<dbReference type="OMA" id="MANIKPA"/>
<dbReference type="SMART" id="SM00042">
    <property type="entry name" value="CUB"/>
    <property type="match status" value="1"/>
</dbReference>
<keyword evidence="2 9" id="KW-0645">Protease</keyword>
<dbReference type="CDD" id="cd00041">
    <property type="entry name" value="CUB"/>
    <property type="match status" value="1"/>
</dbReference>
<reference evidence="14" key="1">
    <citation type="submission" date="2025-08" db="UniProtKB">
        <authorList>
            <consortium name="RefSeq"/>
        </authorList>
    </citation>
    <scope>IDENTIFICATION</scope>
    <source>
        <tissue evidence="14">Whole organism</tissue>
    </source>
</reference>
<comment type="caution">
    <text evidence="8">Lacks conserved residue(s) required for the propagation of feature annotation.</text>
</comment>
<dbReference type="InterPro" id="IPR000742">
    <property type="entry name" value="EGF"/>
</dbReference>
<dbReference type="PROSITE" id="PS00022">
    <property type="entry name" value="EGF_1"/>
    <property type="match status" value="1"/>
</dbReference>
<feature type="binding site" evidence="9">
    <location>
        <position position="177"/>
    </location>
    <ligand>
        <name>Zn(2+)</name>
        <dbReference type="ChEBI" id="CHEBI:29105"/>
        <note>catalytic</note>
    </ligand>
</feature>
<dbReference type="GO" id="GO:0006508">
    <property type="term" value="P:proteolysis"/>
    <property type="evidence" value="ECO:0007669"/>
    <property type="project" value="UniProtKB-KW"/>
</dbReference>
<evidence type="ECO:0000256" key="1">
    <source>
        <dbReference type="ARBA" id="ARBA00022536"/>
    </source>
</evidence>
<protein>
    <recommendedName>
        <fullName evidence="10">Metalloendopeptidase</fullName>
        <ecNumber evidence="10">3.4.24.-</ecNumber>
    </recommendedName>
</protein>
<keyword evidence="7" id="KW-1015">Disulfide bond</keyword>
<feature type="binding site" evidence="9">
    <location>
        <position position="173"/>
    </location>
    <ligand>
        <name>Zn(2+)</name>
        <dbReference type="ChEBI" id="CHEBI:29105"/>
        <note>catalytic</note>
    </ligand>
</feature>
<gene>
    <name evidence="14" type="primary">LOC108683186</name>
</gene>
<evidence type="ECO:0000256" key="6">
    <source>
        <dbReference type="ARBA" id="ARBA00023049"/>
    </source>
</evidence>
<evidence type="ECO:0000313" key="14">
    <source>
        <dbReference type="RefSeq" id="XP_018027968.2"/>
    </source>
</evidence>
<keyword evidence="3 9" id="KW-0479">Metal-binding</keyword>
<dbReference type="PANTHER" id="PTHR10127:SF780">
    <property type="entry name" value="METALLOENDOPEPTIDASE"/>
    <property type="match status" value="1"/>
</dbReference>
<feature type="binding site" evidence="9">
    <location>
        <position position="183"/>
    </location>
    <ligand>
        <name>Zn(2+)</name>
        <dbReference type="ChEBI" id="CHEBI:29105"/>
        <note>catalytic</note>
    </ligand>
</feature>
<feature type="active site" evidence="9">
    <location>
        <position position="174"/>
    </location>
</feature>
<dbReference type="SUPFAM" id="SSF55486">
    <property type="entry name" value="Metalloproteases ('zincins'), catalytic domain"/>
    <property type="match status" value="1"/>
</dbReference>
<dbReference type="InterPro" id="IPR024079">
    <property type="entry name" value="MetalloPept_cat_dom_sf"/>
</dbReference>
<keyword evidence="1" id="KW-0245">EGF-like domain</keyword>
<dbReference type="EC" id="3.4.24.-" evidence="10"/>
<dbReference type="RefSeq" id="XP_018027968.2">
    <property type="nucleotide sequence ID" value="XM_018172479.2"/>
</dbReference>